<dbReference type="SUPFAM" id="SSF51197">
    <property type="entry name" value="Clavaminate synthase-like"/>
    <property type="match status" value="1"/>
</dbReference>
<sequence>MSRFLDIPLELRELIIARVLYSSTDPPSTALELNGQEYYDLNYSAWCLSLLLTNRQLSTETRAVLERRKLDYIVDISVKNELDLFLTWQSVPCLSTHISTLYTNVRLFGPIIDSRTIQGQLGDGGRRGFHWSFYAALERFLRYGPVGYRKDLQEFEGRNMLIDTLVMDFQSADLELTFPPDNVTFRHWSDRHNGSDRWRNSGEISKTLSSYKPRPEWLCNYLHGWIDSLLTMSYHVSLFGMPLYEHIGSIQMLVDGRRQFEIDLAKPVRLQYKKYQGISLSEIDTDPGILDLQALDPDHLPREFSIERWMTSEGLQSTYNRWVTLGGQYDWTAKVYPPEQPPTFPEDVANLLRAAFPKTEAEAAILNVYSPGNTLSPHRDVSEECDAGLISVSFGCDGLFLISHDDGTGCEVIRLRSGDAVYMDGTSRFAWHAVPKIVPGTCPSWLADWPCRPEDHEARSRFGAWRGWMAGKRVNLNVRQMVASAPHLR</sequence>
<comment type="caution">
    <text evidence="11">The sequence shown here is derived from an EMBL/GenBank/DDBJ whole genome shotgun (WGS) entry which is preliminary data.</text>
</comment>
<dbReference type="InterPro" id="IPR037151">
    <property type="entry name" value="AlkB-like_sf"/>
</dbReference>
<keyword evidence="4" id="KW-0223">Dioxygenase</keyword>
<keyword evidence="7" id="KW-0843">Virulence</keyword>
<feature type="binding site" evidence="9">
    <location>
        <position position="380"/>
    </location>
    <ligand>
        <name>Fe cation</name>
        <dbReference type="ChEBI" id="CHEBI:24875"/>
        <note>catalytic</note>
    </ligand>
</feature>
<dbReference type="GO" id="GO:0005634">
    <property type="term" value="C:nucleus"/>
    <property type="evidence" value="ECO:0007669"/>
    <property type="project" value="TreeGrafter"/>
</dbReference>
<dbReference type="FunFam" id="2.60.120.590:FF:000014">
    <property type="entry name" value="Oxidoreductase, 2OG-Fe(II) oxygenase family family"/>
    <property type="match status" value="1"/>
</dbReference>
<dbReference type="GO" id="GO:0046872">
    <property type="term" value="F:metal ion binding"/>
    <property type="evidence" value="ECO:0007669"/>
    <property type="project" value="UniProtKB-KW"/>
</dbReference>
<feature type="binding site" evidence="9">
    <location>
        <position position="432"/>
    </location>
    <ligand>
        <name>Fe cation</name>
        <dbReference type="ChEBI" id="CHEBI:24875"/>
        <note>catalytic</note>
    </ligand>
</feature>
<protein>
    <recommendedName>
        <fullName evidence="2">mRNA N(6)-methyladenine demethylase</fullName>
        <ecNumber evidence="2">1.14.11.53</ecNumber>
    </recommendedName>
</protein>
<evidence type="ECO:0000259" key="10">
    <source>
        <dbReference type="PROSITE" id="PS51471"/>
    </source>
</evidence>
<dbReference type="AlphaFoldDB" id="A0A0F8UBQ1"/>
<feature type="binding site" evidence="9">
    <location>
        <position position="378"/>
    </location>
    <ligand>
        <name>Fe cation</name>
        <dbReference type="ChEBI" id="CHEBI:24875"/>
        <note>catalytic</note>
    </ligand>
</feature>
<dbReference type="Proteomes" id="UP000034291">
    <property type="component" value="Unassembled WGS sequence"/>
</dbReference>
<evidence type="ECO:0000256" key="9">
    <source>
        <dbReference type="PIRSR" id="PIRSR604574-2"/>
    </source>
</evidence>
<evidence type="ECO:0000313" key="11">
    <source>
        <dbReference type="EMBL" id="KKK17023.1"/>
    </source>
</evidence>
<dbReference type="Gene3D" id="2.60.120.590">
    <property type="entry name" value="Alpha-ketoglutarate-dependent dioxygenase AlkB-like"/>
    <property type="match status" value="1"/>
</dbReference>
<organism evidence="11 12">
    <name type="scientific">Aspergillus rambellii</name>
    <dbReference type="NCBI Taxonomy" id="308745"/>
    <lineage>
        <taxon>Eukaryota</taxon>
        <taxon>Fungi</taxon>
        <taxon>Dikarya</taxon>
        <taxon>Ascomycota</taxon>
        <taxon>Pezizomycotina</taxon>
        <taxon>Eurotiomycetes</taxon>
        <taxon>Eurotiomycetidae</taxon>
        <taxon>Eurotiales</taxon>
        <taxon>Aspergillaceae</taxon>
        <taxon>Aspergillus</taxon>
        <taxon>Aspergillus subgen. Nidulantes</taxon>
    </lineage>
</organism>
<dbReference type="OrthoDB" id="2823490at2759"/>
<comment type="similarity">
    <text evidence="1">Belongs to the alkB family.</text>
</comment>
<dbReference type="GO" id="GO:1990931">
    <property type="term" value="F:mRNA N6-methyladenosine dioxygenase activity"/>
    <property type="evidence" value="ECO:0007669"/>
    <property type="project" value="UniProtKB-EC"/>
</dbReference>
<name>A0A0F8UBQ1_9EURO</name>
<dbReference type="EMBL" id="JZBS01002868">
    <property type="protein sequence ID" value="KKK17023.1"/>
    <property type="molecule type" value="Genomic_DNA"/>
</dbReference>
<evidence type="ECO:0000256" key="7">
    <source>
        <dbReference type="ARBA" id="ARBA00023026"/>
    </source>
</evidence>
<reference evidence="11 12" key="1">
    <citation type="submission" date="2015-02" db="EMBL/GenBank/DDBJ databases">
        <title>Draft Genome Sequences of Two Closely-Related Aflatoxigenic Aspergillus Species Obtained from the Cote d'Ivoire.</title>
        <authorList>
            <person name="Moore G.G."/>
            <person name="Beltz S.B."/>
            <person name="Mack B.M."/>
        </authorList>
    </citation>
    <scope>NUCLEOTIDE SEQUENCE [LARGE SCALE GENOMIC DNA]</scope>
    <source>
        <strain evidence="11 12">SRRC1468</strain>
    </source>
</reference>
<dbReference type="GO" id="GO:0005737">
    <property type="term" value="C:cytoplasm"/>
    <property type="evidence" value="ECO:0007669"/>
    <property type="project" value="TreeGrafter"/>
</dbReference>
<dbReference type="STRING" id="308745.A0A0F8UBQ1"/>
<evidence type="ECO:0000313" key="12">
    <source>
        <dbReference type="Proteomes" id="UP000034291"/>
    </source>
</evidence>
<evidence type="ECO:0000256" key="6">
    <source>
        <dbReference type="ARBA" id="ARBA00023004"/>
    </source>
</evidence>
<dbReference type="EC" id="1.14.11.53" evidence="2"/>
<evidence type="ECO:0000256" key="5">
    <source>
        <dbReference type="ARBA" id="ARBA00023002"/>
    </source>
</evidence>
<keyword evidence="5" id="KW-0560">Oxidoreductase</keyword>
<gene>
    <name evidence="11" type="ORF">ARAM_003410</name>
</gene>
<feature type="domain" description="Fe2OG dioxygenase" evidence="10">
    <location>
        <begin position="360"/>
        <end position="482"/>
    </location>
</feature>
<keyword evidence="3 9" id="KW-0479">Metal-binding</keyword>
<dbReference type="PROSITE" id="PS51471">
    <property type="entry name" value="FE2OG_OXY"/>
    <property type="match status" value="1"/>
</dbReference>
<evidence type="ECO:0000256" key="2">
    <source>
        <dbReference type="ARBA" id="ARBA00012931"/>
    </source>
</evidence>
<evidence type="ECO:0000256" key="3">
    <source>
        <dbReference type="ARBA" id="ARBA00022723"/>
    </source>
</evidence>
<evidence type="ECO:0000256" key="4">
    <source>
        <dbReference type="ARBA" id="ARBA00022964"/>
    </source>
</evidence>
<proteinExistence type="inferred from homology"/>
<keyword evidence="6 9" id="KW-0408">Iron</keyword>
<comment type="catalytic activity">
    <reaction evidence="8">
        <text>an N(6)-methyladenosine in mRNA + 2-oxoglutarate + O2 = an adenosine in mRNA + formaldehyde + succinate + CO2</text>
        <dbReference type="Rhea" id="RHEA:49520"/>
        <dbReference type="Rhea" id="RHEA-COMP:12414"/>
        <dbReference type="Rhea" id="RHEA-COMP:12417"/>
        <dbReference type="ChEBI" id="CHEBI:15379"/>
        <dbReference type="ChEBI" id="CHEBI:16526"/>
        <dbReference type="ChEBI" id="CHEBI:16810"/>
        <dbReference type="ChEBI" id="CHEBI:16842"/>
        <dbReference type="ChEBI" id="CHEBI:30031"/>
        <dbReference type="ChEBI" id="CHEBI:74411"/>
        <dbReference type="ChEBI" id="CHEBI:74449"/>
        <dbReference type="EC" id="1.14.11.53"/>
    </reaction>
    <physiologicalReaction direction="left-to-right" evidence="8">
        <dbReference type="Rhea" id="RHEA:49521"/>
    </physiologicalReaction>
</comment>
<keyword evidence="12" id="KW-1185">Reference proteome</keyword>
<evidence type="ECO:0000256" key="1">
    <source>
        <dbReference type="ARBA" id="ARBA00007879"/>
    </source>
</evidence>
<dbReference type="InterPro" id="IPR004574">
    <property type="entry name" value="Alkb"/>
</dbReference>
<dbReference type="PANTHER" id="PTHR16557">
    <property type="entry name" value="ALKYLATED DNA REPAIR PROTEIN ALKB-RELATED"/>
    <property type="match status" value="1"/>
</dbReference>
<dbReference type="PANTHER" id="PTHR16557:SF2">
    <property type="entry name" value="NUCLEIC ACID DIOXYGENASE ALKBH1"/>
    <property type="match status" value="1"/>
</dbReference>
<evidence type="ECO:0000256" key="8">
    <source>
        <dbReference type="ARBA" id="ARBA00047565"/>
    </source>
</evidence>
<dbReference type="InterPro" id="IPR005123">
    <property type="entry name" value="Oxoglu/Fe-dep_dioxygenase_dom"/>
</dbReference>
<dbReference type="InterPro" id="IPR027450">
    <property type="entry name" value="AlkB-like"/>
</dbReference>
<accession>A0A0F8UBQ1</accession>
<comment type="cofactor">
    <cofactor evidence="9">
        <name>Fe(2+)</name>
        <dbReference type="ChEBI" id="CHEBI:29033"/>
    </cofactor>
    <text evidence="9">Binds 1 Fe(2+) ion per subunit.</text>
</comment>
<dbReference type="Pfam" id="PF13532">
    <property type="entry name" value="2OG-FeII_Oxy_2"/>
    <property type="match status" value="1"/>
</dbReference>